<protein>
    <submittedName>
        <fullName evidence="4">Uncharacterized protein LOC115885064</fullName>
    </submittedName>
</protein>
<dbReference type="InParanoid" id="A0A6J2Y8X1"/>
<dbReference type="OrthoDB" id="10051804at2759"/>
<dbReference type="RefSeq" id="XP_030759686.1">
    <property type="nucleotide sequence ID" value="XM_030903826.1"/>
</dbReference>
<evidence type="ECO:0000313" key="3">
    <source>
        <dbReference type="Proteomes" id="UP000504635"/>
    </source>
</evidence>
<keyword evidence="2" id="KW-0732">Signal</keyword>
<dbReference type="GeneID" id="115885064"/>
<feature type="region of interest" description="Disordered" evidence="1">
    <location>
        <begin position="207"/>
        <end position="228"/>
    </location>
</feature>
<proteinExistence type="predicted"/>
<feature type="signal peptide" evidence="2">
    <location>
        <begin position="1"/>
        <end position="18"/>
    </location>
</feature>
<feature type="chain" id="PRO_5026701801" evidence="2">
    <location>
        <begin position="19"/>
        <end position="444"/>
    </location>
</feature>
<evidence type="ECO:0000256" key="2">
    <source>
        <dbReference type="SAM" id="SignalP"/>
    </source>
</evidence>
<sequence>MWWNILVALLLMISAVKAQRRDCSENGYDRCVRIADPLVKEAHLVFPDNLDDIDLVCRTWNRFVDCLKTYTESCFTESQRKQFNRAVESPIESIHQMCMHPDYQKEYLRHAPCIKSTITEIRHCGSHYNLLVDQVDQGEIISKSTLCCSHDRFKQCVQRETRRICDRGVQDGPASKFAVQTLDKALRFLHDQCINYIPNSGDCATPQDSIRSYSDRSDPTSIQSTVSSETYPWSTVRHDIGFKEISPSRIPKVSVSTSSNWATSNVPTEDWENFVYSGSSSLPTQHLGSRKRPSSYGRSNSWSTDSSSSVSSNTYPMLSDVSTTEDNIFREKFATVSAWDVFEGLNKPGSDHVNGPTHRKTKEGQRTTTSSFNTAPTSMWNPSVLPSTETWYPAAGNQLTNEVDEPNQLGLTKPKNSGTTTHINYLLPCIVSLVILDKIKNIFL</sequence>
<feature type="region of interest" description="Disordered" evidence="1">
    <location>
        <begin position="281"/>
        <end position="315"/>
    </location>
</feature>
<evidence type="ECO:0000256" key="1">
    <source>
        <dbReference type="SAM" id="MobiDB-lite"/>
    </source>
</evidence>
<feature type="compositionally biased region" description="Polar residues" evidence="1">
    <location>
        <begin position="366"/>
        <end position="379"/>
    </location>
</feature>
<organism evidence="3 4">
    <name type="scientific">Sitophilus oryzae</name>
    <name type="common">Rice weevil</name>
    <name type="synonym">Curculio oryzae</name>
    <dbReference type="NCBI Taxonomy" id="7048"/>
    <lineage>
        <taxon>Eukaryota</taxon>
        <taxon>Metazoa</taxon>
        <taxon>Ecdysozoa</taxon>
        <taxon>Arthropoda</taxon>
        <taxon>Hexapoda</taxon>
        <taxon>Insecta</taxon>
        <taxon>Pterygota</taxon>
        <taxon>Neoptera</taxon>
        <taxon>Endopterygota</taxon>
        <taxon>Coleoptera</taxon>
        <taxon>Polyphaga</taxon>
        <taxon>Cucujiformia</taxon>
        <taxon>Curculionidae</taxon>
        <taxon>Dryophthorinae</taxon>
        <taxon>Sitophilus</taxon>
    </lineage>
</organism>
<reference evidence="4" key="1">
    <citation type="submission" date="2025-08" db="UniProtKB">
        <authorList>
            <consortium name="RefSeq"/>
        </authorList>
    </citation>
    <scope>IDENTIFICATION</scope>
    <source>
        <tissue evidence="4">Gonads</tissue>
    </source>
</reference>
<dbReference type="PANTHER" id="PTHR33964:SF9">
    <property type="match status" value="1"/>
</dbReference>
<name>A0A6J2Y8X1_SITOR</name>
<feature type="compositionally biased region" description="Low complexity" evidence="1">
    <location>
        <begin position="299"/>
        <end position="312"/>
    </location>
</feature>
<keyword evidence="3" id="KW-1185">Reference proteome</keyword>
<feature type="compositionally biased region" description="Polar residues" evidence="1">
    <location>
        <begin position="219"/>
        <end position="228"/>
    </location>
</feature>
<evidence type="ECO:0000313" key="4">
    <source>
        <dbReference type="RefSeq" id="XP_030759686.1"/>
    </source>
</evidence>
<feature type="region of interest" description="Disordered" evidence="1">
    <location>
        <begin position="349"/>
        <end position="379"/>
    </location>
</feature>
<dbReference type="Proteomes" id="UP000504635">
    <property type="component" value="Unplaced"/>
</dbReference>
<accession>A0A6J2Y8X1</accession>
<gene>
    <name evidence="4" type="primary">LOC115885064</name>
</gene>
<dbReference type="AlphaFoldDB" id="A0A6J2Y8X1"/>
<dbReference type="PANTHER" id="PTHR33964">
    <property type="entry name" value="RE45066P-RELATED"/>
    <property type="match status" value="1"/>
</dbReference>
<dbReference type="KEGG" id="soy:115885064"/>